<keyword evidence="3" id="KW-0255">Endonuclease</keyword>
<accession>A0ABU2FVM1</accession>
<feature type="region of interest" description="Disordered" evidence="1">
    <location>
        <begin position="210"/>
        <end position="258"/>
    </location>
</feature>
<dbReference type="InterPro" id="IPR036691">
    <property type="entry name" value="Endo/exonu/phosph_ase_sf"/>
</dbReference>
<evidence type="ECO:0000313" key="3">
    <source>
        <dbReference type="EMBL" id="MDS0292586.1"/>
    </source>
</evidence>
<dbReference type="EMBL" id="JAMQOQ010000001">
    <property type="protein sequence ID" value="MDS0292586.1"/>
    <property type="molecule type" value="Genomic_DNA"/>
</dbReference>
<organism evidence="3 4">
    <name type="scientific">Halogeometricum luteum</name>
    <dbReference type="NCBI Taxonomy" id="2950537"/>
    <lineage>
        <taxon>Archaea</taxon>
        <taxon>Methanobacteriati</taxon>
        <taxon>Methanobacteriota</taxon>
        <taxon>Stenosarchaea group</taxon>
        <taxon>Halobacteria</taxon>
        <taxon>Halobacteriales</taxon>
        <taxon>Haloferacaceae</taxon>
        <taxon>Halogeometricum</taxon>
    </lineage>
</organism>
<evidence type="ECO:0000256" key="1">
    <source>
        <dbReference type="SAM" id="MobiDB-lite"/>
    </source>
</evidence>
<feature type="domain" description="Endonuclease/exonuclease/phosphatase" evidence="2">
    <location>
        <begin position="51"/>
        <end position="296"/>
    </location>
</feature>
<dbReference type="CDD" id="cd09083">
    <property type="entry name" value="EEP-1"/>
    <property type="match status" value="1"/>
</dbReference>
<dbReference type="Gene3D" id="3.60.10.10">
    <property type="entry name" value="Endonuclease/exonuclease/phosphatase"/>
    <property type="match status" value="1"/>
</dbReference>
<evidence type="ECO:0000313" key="4">
    <source>
        <dbReference type="Proteomes" id="UP001254813"/>
    </source>
</evidence>
<name>A0ABU2FVM1_9EURY</name>
<comment type="caution">
    <text evidence="3">The sequence shown here is derived from an EMBL/GenBank/DDBJ whole genome shotgun (WGS) entry which is preliminary data.</text>
</comment>
<keyword evidence="3" id="KW-0540">Nuclease</keyword>
<sequence length="305" mass="33311">MDISSLSRREALSGAAVAAGAVGGGALVGERLGFDPLGMGGPSGDPTLAACSFNVLHETSDSEFPWEPRLPRVVDAIERIDAELLGLQEIMPEQRSDLRAALDGYEWYGRGREGGDESEAVPVVWSADRFEARDRGDFWLSSTPGEPSAGWGAPNRRVATWVSLTDGNTGTDIWFCNTHFSWADEETRLRSAELVRRRAVERAEGGESVVLTGDLNAEPESPAHRRLTGASETRSSPLADGRRTADADSVSGPSRTYHDFSDDLEDRVDYAFVPREADVLGYRTLGIREEGYRSDHLPVVARFRL</sequence>
<dbReference type="PANTHER" id="PTHR12121">
    <property type="entry name" value="CARBON CATABOLITE REPRESSOR PROTEIN 4"/>
    <property type="match status" value="1"/>
</dbReference>
<dbReference type="InterPro" id="IPR005135">
    <property type="entry name" value="Endo/exonuclease/phosphatase"/>
</dbReference>
<gene>
    <name evidence="3" type="ORF">NDI79_00205</name>
</gene>
<dbReference type="PANTHER" id="PTHR12121:SF36">
    <property type="entry name" value="ENDONUCLEASE_EXONUCLEASE_PHOSPHATASE DOMAIN-CONTAINING PROTEIN"/>
    <property type="match status" value="1"/>
</dbReference>
<dbReference type="GO" id="GO:0004519">
    <property type="term" value="F:endonuclease activity"/>
    <property type="evidence" value="ECO:0007669"/>
    <property type="project" value="UniProtKB-KW"/>
</dbReference>
<keyword evidence="3" id="KW-0378">Hydrolase</keyword>
<evidence type="ECO:0000259" key="2">
    <source>
        <dbReference type="Pfam" id="PF03372"/>
    </source>
</evidence>
<dbReference type="SUPFAM" id="SSF56219">
    <property type="entry name" value="DNase I-like"/>
    <property type="match status" value="1"/>
</dbReference>
<dbReference type="InterPro" id="IPR050410">
    <property type="entry name" value="CCR4/nocturin_mRNA_transcr"/>
</dbReference>
<dbReference type="Proteomes" id="UP001254813">
    <property type="component" value="Unassembled WGS sequence"/>
</dbReference>
<proteinExistence type="predicted"/>
<protein>
    <submittedName>
        <fullName evidence="3">Endonuclease/exonuclease/phosphatase family protein</fullName>
    </submittedName>
</protein>
<reference evidence="3 4" key="1">
    <citation type="submission" date="2022-06" db="EMBL/GenBank/DDBJ databases">
        <title>Halogeometricum sp. a new haloarchaeum isolate from saline soil.</title>
        <authorList>
            <person name="Strakova D."/>
            <person name="Galisteo C."/>
            <person name="Sanchez-Porro C."/>
            <person name="Ventosa A."/>
        </authorList>
    </citation>
    <scope>NUCLEOTIDE SEQUENCE [LARGE SCALE GENOMIC DNA]</scope>
    <source>
        <strain evidence="4">S3BR25-2</strain>
    </source>
</reference>
<dbReference type="Pfam" id="PF03372">
    <property type="entry name" value="Exo_endo_phos"/>
    <property type="match status" value="1"/>
</dbReference>
<dbReference type="RefSeq" id="WP_310926439.1">
    <property type="nucleotide sequence ID" value="NZ_JAMQOQ010000001.1"/>
</dbReference>
<keyword evidence="4" id="KW-1185">Reference proteome</keyword>